<keyword evidence="4" id="KW-1185">Reference proteome</keyword>
<reference evidence="4" key="1">
    <citation type="journal article" date="2011" name="Stand. Genomic Sci.">
        <title>Non-contiguous finished genome sequence of the opportunistic oral pathogen Prevotella multisaccharivorax type strain (PPPA20).</title>
        <authorList>
            <person name="Pati A."/>
            <person name="Gronow S."/>
            <person name="Lu M."/>
            <person name="Lapidus A."/>
            <person name="Nolan M."/>
            <person name="Lucas S."/>
            <person name="Hammon N."/>
            <person name="Deshpande S."/>
            <person name="Cheng J.F."/>
            <person name="Tapia R."/>
            <person name="Han C."/>
            <person name="Goodwin L."/>
            <person name="Pitluck S."/>
            <person name="Liolios K."/>
            <person name="Pagani I."/>
            <person name="Mavromatis K."/>
            <person name="Mikhailova N."/>
            <person name="Huntemann M."/>
            <person name="Chen A."/>
            <person name="Palaniappan K."/>
            <person name="Land M."/>
            <person name="Hauser L."/>
            <person name="Detter J.C."/>
            <person name="Brambilla E.M."/>
            <person name="Rohde M."/>
            <person name="Goker M."/>
            <person name="Woyke T."/>
            <person name="Bristow J."/>
            <person name="Eisen J.A."/>
            <person name="Markowitz V."/>
            <person name="Hugenholtz P."/>
            <person name="Kyrpides N.C."/>
            <person name="Klenk H.P."/>
            <person name="Ivanova N."/>
        </authorList>
    </citation>
    <scope>NUCLEOTIDE SEQUENCE [LARGE SCALE GENOMIC DNA]</scope>
    <source>
        <strain evidence="4">DSM 17128</strain>
    </source>
</reference>
<evidence type="ECO:0008006" key="5">
    <source>
        <dbReference type="Google" id="ProtNLM"/>
    </source>
</evidence>
<feature type="transmembrane region" description="Helical" evidence="2">
    <location>
        <begin position="250"/>
        <end position="274"/>
    </location>
</feature>
<name>F8N6N8_9BACT</name>
<feature type="transmembrane region" description="Helical" evidence="2">
    <location>
        <begin position="177"/>
        <end position="195"/>
    </location>
</feature>
<feature type="compositionally biased region" description="Polar residues" evidence="1">
    <location>
        <begin position="1"/>
        <end position="11"/>
    </location>
</feature>
<feature type="compositionally biased region" description="Low complexity" evidence="1">
    <location>
        <begin position="12"/>
        <end position="24"/>
    </location>
</feature>
<feature type="transmembrane region" description="Helical" evidence="2">
    <location>
        <begin position="215"/>
        <end position="238"/>
    </location>
</feature>
<dbReference type="AlphaFoldDB" id="F8N6N8"/>
<dbReference type="Proteomes" id="UP000002772">
    <property type="component" value="Unassembled WGS sequence"/>
</dbReference>
<feature type="region of interest" description="Disordered" evidence="1">
    <location>
        <begin position="1"/>
        <end position="29"/>
    </location>
</feature>
<organism evidence="3 4">
    <name type="scientific">Hallella multisaccharivorax DSM 17128</name>
    <dbReference type="NCBI Taxonomy" id="688246"/>
    <lineage>
        <taxon>Bacteria</taxon>
        <taxon>Pseudomonadati</taxon>
        <taxon>Bacteroidota</taxon>
        <taxon>Bacteroidia</taxon>
        <taxon>Bacteroidales</taxon>
        <taxon>Prevotellaceae</taxon>
        <taxon>Hallella</taxon>
    </lineage>
</organism>
<dbReference type="InterPro" id="IPR025367">
    <property type="entry name" value="DUF4271"/>
</dbReference>
<dbReference type="OrthoDB" id="1467217at2"/>
<dbReference type="EMBL" id="GL945017">
    <property type="protein sequence ID" value="EGN56253.1"/>
    <property type="molecule type" value="Genomic_DNA"/>
</dbReference>
<dbReference type="HOGENOM" id="CLU_069603_0_0_10"/>
<feature type="transmembrane region" description="Helical" evidence="2">
    <location>
        <begin position="313"/>
        <end position="338"/>
    </location>
</feature>
<dbReference type="STRING" id="688246.Premu_0792"/>
<dbReference type="Pfam" id="PF14093">
    <property type="entry name" value="DUF4271"/>
    <property type="match status" value="1"/>
</dbReference>
<evidence type="ECO:0000256" key="1">
    <source>
        <dbReference type="SAM" id="MobiDB-lite"/>
    </source>
</evidence>
<sequence>MISEQDSAQVSTATEAAHQHAAQTPHSGWHSPAQILSWLPKTATPWQQDSAIRANFKFVEKDWLHMPNPMRTPTTKADPKITGNFTKPLYHTHSLVQPDSIYRPEYAVYRRGVAGDPVPYTIAGDSIITSVLLFCFIIASIAIAQARHFLERQLKSFFRPPREGTTVITETSNEMRFQFFLVAQTCLVLALILFISSRSMAQESLSIVHYQALGLFTGIFAAYLLVKFLLYSIVDWVFFDKKKNIQWMKAFLFIIAAEGILLFPIVLLLAYFHLSVSSASIYTLSVILIAKLLAFYKIYTIFFKHNTAILQSFLYFCALEVMPLGILWGVLMMTGSYLTTIF</sequence>
<keyword evidence="2" id="KW-1133">Transmembrane helix</keyword>
<feature type="transmembrane region" description="Helical" evidence="2">
    <location>
        <begin position="127"/>
        <end position="150"/>
    </location>
</feature>
<keyword evidence="2" id="KW-0812">Transmembrane</keyword>
<evidence type="ECO:0000256" key="2">
    <source>
        <dbReference type="SAM" id="Phobius"/>
    </source>
</evidence>
<gene>
    <name evidence="3" type="ORF">Premu_0792</name>
</gene>
<keyword evidence="2" id="KW-0472">Membrane</keyword>
<evidence type="ECO:0000313" key="3">
    <source>
        <dbReference type="EMBL" id="EGN56253.1"/>
    </source>
</evidence>
<dbReference type="RefSeq" id="WP_007573259.1">
    <property type="nucleotide sequence ID" value="NZ_BPTS01000001.1"/>
</dbReference>
<accession>F8N6N8</accession>
<dbReference type="eggNOG" id="ENOG50321UV">
    <property type="taxonomic scope" value="Bacteria"/>
</dbReference>
<evidence type="ECO:0000313" key="4">
    <source>
        <dbReference type="Proteomes" id="UP000002772"/>
    </source>
</evidence>
<protein>
    <recommendedName>
        <fullName evidence="5">DUF4271 domain-containing protein</fullName>
    </recommendedName>
</protein>
<proteinExistence type="predicted"/>
<feature type="transmembrane region" description="Helical" evidence="2">
    <location>
        <begin position="280"/>
        <end position="301"/>
    </location>
</feature>